<feature type="domain" description="Major facilitator superfamily (MFS) profile" evidence="8">
    <location>
        <begin position="22"/>
        <end position="433"/>
    </location>
</feature>
<keyword evidence="5 7" id="KW-1133">Transmembrane helix</keyword>
<dbReference type="Pfam" id="PF00083">
    <property type="entry name" value="Sugar_tr"/>
    <property type="match status" value="1"/>
</dbReference>
<proteinExistence type="predicted"/>
<evidence type="ECO:0000259" key="8">
    <source>
        <dbReference type="PROSITE" id="PS50850"/>
    </source>
</evidence>
<evidence type="ECO:0000256" key="5">
    <source>
        <dbReference type="ARBA" id="ARBA00022989"/>
    </source>
</evidence>
<comment type="subcellular location">
    <subcellularLocation>
        <location evidence="1">Cell membrane</location>
        <topology evidence="1">Multi-pass membrane protein</topology>
    </subcellularLocation>
</comment>
<evidence type="ECO:0000313" key="10">
    <source>
        <dbReference type="Proteomes" id="UP000289411"/>
    </source>
</evidence>
<dbReference type="PROSITE" id="PS50850">
    <property type="entry name" value="MFS"/>
    <property type="match status" value="1"/>
</dbReference>
<dbReference type="FunFam" id="1.20.1250.20:FF:000001">
    <property type="entry name" value="Dicarboxylate MFS transporter"/>
    <property type="match status" value="1"/>
</dbReference>
<feature type="transmembrane region" description="Helical" evidence="7">
    <location>
        <begin position="122"/>
        <end position="150"/>
    </location>
</feature>
<evidence type="ECO:0000256" key="2">
    <source>
        <dbReference type="ARBA" id="ARBA00022448"/>
    </source>
</evidence>
<dbReference type="EMBL" id="QYBC01000015">
    <property type="protein sequence ID" value="RYB03178.1"/>
    <property type="molecule type" value="Genomic_DNA"/>
</dbReference>
<feature type="transmembrane region" description="Helical" evidence="7">
    <location>
        <begin position="95"/>
        <end position="116"/>
    </location>
</feature>
<dbReference type="OrthoDB" id="9783227at2"/>
<dbReference type="InterPro" id="IPR005828">
    <property type="entry name" value="MFS_sugar_transport-like"/>
</dbReference>
<dbReference type="InterPro" id="IPR036259">
    <property type="entry name" value="MFS_trans_sf"/>
</dbReference>
<feature type="transmembrane region" description="Helical" evidence="7">
    <location>
        <begin position="63"/>
        <end position="83"/>
    </location>
</feature>
<dbReference type="CDD" id="cd17369">
    <property type="entry name" value="MFS_ShiA_like"/>
    <property type="match status" value="1"/>
</dbReference>
<dbReference type="PANTHER" id="PTHR43045:SF1">
    <property type="entry name" value="SHIKIMATE TRANSPORTER"/>
    <property type="match status" value="1"/>
</dbReference>
<dbReference type="Gene3D" id="1.20.1250.20">
    <property type="entry name" value="MFS general substrate transporter like domains"/>
    <property type="match status" value="2"/>
</dbReference>
<reference evidence="9 10" key="1">
    <citation type="submission" date="2018-09" db="EMBL/GenBank/DDBJ databases">
        <authorList>
            <person name="Grouzdev D.S."/>
            <person name="Krutkina M.S."/>
        </authorList>
    </citation>
    <scope>NUCLEOTIDE SEQUENCE [LARGE SCALE GENOMIC DNA]</scope>
    <source>
        <strain evidence="9 10">RmlP001</strain>
    </source>
</reference>
<dbReference type="Pfam" id="PF07690">
    <property type="entry name" value="MFS_1"/>
    <property type="match status" value="1"/>
</dbReference>
<dbReference type="AlphaFoldDB" id="A0A4Q2RD77"/>
<keyword evidence="2" id="KW-0813">Transport</keyword>
<dbReference type="InterPro" id="IPR005829">
    <property type="entry name" value="Sugar_transporter_CS"/>
</dbReference>
<dbReference type="Proteomes" id="UP000289411">
    <property type="component" value="Unassembled WGS sequence"/>
</dbReference>
<feature type="transmembrane region" description="Helical" evidence="7">
    <location>
        <begin position="314"/>
        <end position="333"/>
    </location>
</feature>
<gene>
    <name evidence="9" type="ORF">D3272_17250</name>
</gene>
<evidence type="ECO:0000256" key="7">
    <source>
        <dbReference type="SAM" id="Phobius"/>
    </source>
</evidence>
<comment type="caution">
    <text evidence="9">The sequence shown here is derived from an EMBL/GenBank/DDBJ whole genome shotgun (WGS) entry which is preliminary data.</text>
</comment>
<evidence type="ECO:0000256" key="1">
    <source>
        <dbReference type="ARBA" id="ARBA00004651"/>
    </source>
</evidence>
<evidence type="ECO:0000313" key="9">
    <source>
        <dbReference type="EMBL" id="RYB03178.1"/>
    </source>
</evidence>
<evidence type="ECO:0000256" key="6">
    <source>
        <dbReference type="ARBA" id="ARBA00023136"/>
    </source>
</evidence>
<feature type="transmembrane region" description="Helical" evidence="7">
    <location>
        <begin position="200"/>
        <end position="217"/>
    </location>
</feature>
<organism evidence="9 10">
    <name type="scientific">Lichenibacterium ramalinae</name>
    <dbReference type="NCBI Taxonomy" id="2316527"/>
    <lineage>
        <taxon>Bacteria</taxon>
        <taxon>Pseudomonadati</taxon>
        <taxon>Pseudomonadota</taxon>
        <taxon>Alphaproteobacteria</taxon>
        <taxon>Hyphomicrobiales</taxon>
        <taxon>Lichenihabitantaceae</taxon>
        <taxon>Lichenibacterium</taxon>
    </lineage>
</organism>
<feature type="transmembrane region" description="Helical" evidence="7">
    <location>
        <begin position="339"/>
        <end position="359"/>
    </location>
</feature>
<dbReference type="RefSeq" id="WP_129220468.1">
    <property type="nucleotide sequence ID" value="NZ_QYBC01000015.1"/>
</dbReference>
<evidence type="ECO:0000256" key="4">
    <source>
        <dbReference type="ARBA" id="ARBA00022692"/>
    </source>
</evidence>
<dbReference type="SUPFAM" id="SSF103473">
    <property type="entry name" value="MFS general substrate transporter"/>
    <property type="match status" value="1"/>
</dbReference>
<dbReference type="PROSITE" id="PS00216">
    <property type="entry name" value="SUGAR_TRANSPORT_1"/>
    <property type="match status" value="1"/>
</dbReference>
<accession>A0A4Q2RD77</accession>
<keyword evidence="6 7" id="KW-0472">Membrane</keyword>
<feature type="transmembrane region" description="Helical" evidence="7">
    <location>
        <begin position="248"/>
        <end position="272"/>
    </location>
</feature>
<dbReference type="GO" id="GO:0022857">
    <property type="term" value="F:transmembrane transporter activity"/>
    <property type="evidence" value="ECO:0007669"/>
    <property type="project" value="InterPro"/>
</dbReference>
<feature type="transmembrane region" description="Helical" evidence="7">
    <location>
        <begin position="284"/>
        <end position="302"/>
    </location>
</feature>
<reference evidence="9 10" key="2">
    <citation type="submission" date="2019-02" db="EMBL/GenBank/DDBJ databases">
        <title>'Lichenibacterium ramalinii' gen. nov. sp. nov., 'Lichenibacterium minor' gen. nov. sp. nov.</title>
        <authorList>
            <person name="Pankratov T."/>
        </authorList>
    </citation>
    <scope>NUCLEOTIDE SEQUENCE [LARGE SCALE GENOMIC DNA]</scope>
    <source>
        <strain evidence="9 10">RmlP001</strain>
    </source>
</reference>
<protein>
    <submittedName>
        <fullName evidence="9">MFS transporter</fullName>
    </submittedName>
</protein>
<dbReference type="GO" id="GO:0005886">
    <property type="term" value="C:plasma membrane"/>
    <property type="evidence" value="ECO:0007669"/>
    <property type="project" value="UniProtKB-SubCell"/>
</dbReference>
<feature type="transmembrane region" description="Helical" evidence="7">
    <location>
        <begin position="407"/>
        <end position="429"/>
    </location>
</feature>
<keyword evidence="4 7" id="KW-0812">Transmembrane</keyword>
<keyword evidence="3" id="KW-1003">Cell membrane</keyword>
<evidence type="ECO:0000256" key="3">
    <source>
        <dbReference type="ARBA" id="ARBA00022475"/>
    </source>
</evidence>
<name>A0A4Q2RD77_9HYPH</name>
<keyword evidence="10" id="KW-1185">Reference proteome</keyword>
<dbReference type="InterPro" id="IPR011701">
    <property type="entry name" value="MFS"/>
</dbReference>
<dbReference type="InterPro" id="IPR020846">
    <property type="entry name" value="MFS_dom"/>
</dbReference>
<dbReference type="PANTHER" id="PTHR43045">
    <property type="entry name" value="SHIKIMATE TRANSPORTER"/>
    <property type="match status" value="1"/>
</dbReference>
<feature type="transmembrane region" description="Helical" evidence="7">
    <location>
        <begin position="379"/>
        <end position="401"/>
    </location>
</feature>
<sequence>MTRAQIHEKNPDAAAGTDMRRAAVAGFIGSLMEWYDFFLFGTASALVFGKLFFPASSPEAGTLAAFATFAVGFVSRPIGAVLFGHIGDRIGRKTALLATALIMGLGTLAIGLLPTYDSIGVWAPALLVVLRLLQGLGIGGEWGGASLVALEHAPVGRRGFIGSLPQMGSPMGLLLSTLVFAVVSRMDSAAFLAWGWRVPFLISAVFLAAAVYIRLAIAETPAFLKAKAAGEQAPVPILELFRRYPKNIALATGARLADAVVFNVINVFGIAYAATTLHVDRGTMLSGFVIAAAAEVAILPLVGLVSDRFGRRPVYMAGVLLSGSFIFAYFPLLQSGSTLLAWFAIVMALAVGTGLMFAIQSSFFSELFGTGVRYTGISIGYQLSALIGGAPTPLIASALVIWSGGAWWPVAVYVAAVCALSAVCVWLAAETHRSDLA</sequence>